<evidence type="ECO:0000256" key="1">
    <source>
        <dbReference type="SAM" id="Phobius"/>
    </source>
</evidence>
<protein>
    <submittedName>
        <fullName evidence="2">Uncharacterized protein</fullName>
    </submittedName>
</protein>
<evidence type="ECO:0000313" key="2">
    <source>
        <dbReference type="EMBL" id="RAJ99124.1"/>
    </source>
</evidence>
<evidence type="ECO:0000313" key="3">
    <source>
        <dbReference type="EMBL" id="RUO27719.1"/>
    </source>
</evidence>
<dbReference type="EMBL" id="PIPK01000002">
    <property type="protein sequence ID" value="RUO27719.1"/>
    <property type="molecule type" value="Genomic_DNA"/>
</dbReference>
<dbReference type="AlphaFoldDB" id="A0A327X1Q3"/>
<keyword evidence="1" id="KW-0812">Transmembrane</keyword>
<evidence type="ECO:0000313" key="5">
    <source>
        <dbReference type="Proteomes" id="UP000287865"/>
    </source>
</evidence>
<dbReference type="EMBL" id="QLMD01000003">
    <property type="protein sequence ID" value="RAJ99124.1"/>
    <property type="molecule type" value="Genomic_DNA"/>
</dbReference>
<keyword evidence="5" id="KW-1185">Reference proteome</keyword>
<name>A0A327X1Q3_9GAMM</name>
<sequence>MTSANLRFQAYVKPLFLLAMLSYVPPFLWFLVTGQGIYQHGYHVLLVLLASGPATGASVRSARLATFLIASLCLNFFILLLDAFGLRLNMAISFGALVLLALSVMTYYALWGIVLYLRWKHKR</sequence>
<dbReference type="OrthoDB" id="6402489at2"/>
<keyword evidence="1" id="KW-0472">Membrane</keyword>
<feature type="transmembrane region" description="Helical" evidence="1">
    <location>
        <begin position="92"/>
        <end position="117"/>
    </location>
</feature>
<accession>A0A327X1Q3</accession>
<comment type="caution">
    <text evidence="2">The sequence shown here is derived from an EMBL/GenBank/DDBJ whole genome shotgun (WGS) entry which is preliminary data.</text>
</comment>
<organism evidence="2 4">
    <name type="scientific">Aliidiomarina maris</name>
    <dbReference type="NCBI Taxonomy" id="531312"/>
    <lineage>
        <taxon>Bacteria</taxon>
        <taxon>Pseudomonadati</taxon>
        <taxon>Pseudomonadota</taxon>
        <taxon>Gammaproteobacteria</taxon>
        <taxon>Alteromonadales</taxon>
        <taxon>Idiomarinaceae</taxon>
        <taxon>Aliidiomarina</taxon>
    </lineage>
</organism>
<dbReference type="Proteomes" id="UP000249203">
    <property type="component" value="Unassembled WGS sequence"/>
</dbReference>
<reference evidence="2 4" key="2">
    <citation type="submission" date="2018-06" db="EMBL/GenBank/DDBJ databases">
        <title>Genomic Encyclopedia of Type Strains, Phase III (KMG-III): the genomes of soil and plant-associated and newly described type strains.</title>
        <authorList>
            <person name="Whitman W."/>
        </authorList>
    </citation>
    <scope>NUCLEOTIDE SEQUENCE [LARGE SCALE GENOMIC DNA]</scope>
    <source>
        <strain evidence="2 4">CGMCC 1.15366</strain>
    </source>
</reference>
<reference evidence="3 5" key="1">
    <citation type="journal article" date="2018" name="Front. Microbiol.">
        <title>Genome-Based Analysis Reveals the Taxonomy and Diversity of the Family Idiomarinaceae.</title>
        <authorList>
            <person name="Liu Y."/>
            <person name="Lai Q."/>
            <person name="Shao Z."/>
        </authorList>
    </citation>
    <scope>NUCLEOTIDE SEQUENCE [LARGE SCALE GENOMIC DNA]</scope>
    <source>
        <strain evidence="3 5">CF12-14</strain>
    </source>
</reference>
<gene>
    <name evidence="2" type="ORF">B0I24_103118</name>
    <name evidence="3" type="ORF">CWE07_03655</name>
</gene>
<feature type="transmembrane region" description="Helical" evidence="1">
    <location>
        <begin position="64"/>
        <end position="86"/>
    </location>
</feature>
<feature type="transmembrane region" description="Helical" evidence="1">
    <location>
        <begin position="12"/>
        <end position="31"/>
    </location>
</feature>
<evidence type="ECO:0000313" key="4">
    <source>
        <dbReference type="Proteomes" id="UP000249203"/>
    </source>
</evidence>
<proteinExistence type="predicted"/>
<dbReference type="Proteomes" id="UP000287865">
    <property type="component" value="Unassembled WGS sequence"/>
</dbReference>
<dbReference type="RefSeq" id="WP_111568741.1">
    <property type="nucleotide sequence ID" value="NZ_PIPK01000002.1"/>
</dbReference>
<keyword evidence="1" id="KW-1133">Transmembrane helix</keyword>